<feature type="domain" description="RNA polymerase sigma-70 region 2" evidence="5">
    <location>
        <begin position="23"/>
        <end position="88"/>
    </location>
</feature>
<dbReference type="PANTHER" id="PTHR43133:SF46">
    <property type="entry name" value="RNA POLYMERASE SIGMA-70 FACTOR ECF SUBFAMILY"/>
    <property type="match status" value="1"/>
</dbReference>
<dbReference type="InterPro" id="IPR039425">
    <property type="entry name" value="RNA_pol_sigma-70-like"/>
</dbReference>
<dbReference type="InterPro" id="IPR013325">
    <property type="entry name" value="RNA_pol_sigma_r2"/>
</dbReference>
<proteinExistence type="inferred from homology"/>
<dbReference type="CDD" id="cd06171">
    <property type="entry name" value="Sigma70_r4"/>
    <property type="match status" value="1"/>
</dbReference>
<dbReference type="InterPro" id="IPR014284">
    <property type="entry name" value="RNA_pol_sigma-70_dom"/>
</dbReference>
<name>A0ABP9CDN9_9SPHI</name>
<dbReference type="Pfam" id="PF04542">
    <property type="entry name" value="Sigma70_r2"/>
    <property type="match status" value="1"/>
</dbReference>
<dbReference type="NCBIfam" id="TIGR02937">
    <property type="entry name" value="sigma70-ECF"/>
    <property type="match status" value="1"/>
</dbReference>
<comment type="similarity">
    <text evidence="1">Belongs to the sigma-70 factor family. ECF subfamily.</text>
</comment>
<evidence type="ECO:0000256" key="4">
    <source>
        <dbReference type="ARBA" id="ARBA00023163"/>
    </source>
</evidence>
<dbReference type="RefSeq" id="WP_345235420.1">
    <property type="nucleotide sequence ID" value="NZ_BAABIQ010000044.1"/>
</dbReference>
<dbReference type="InterPro" id="IPR013324">
    <property type="entry name" value="RNA_pol_sigma_r3/r4-like"/>
</dbReference>
<gene>
    <name evidence="7" type="ORF">GCM10023231_42750</name>
</gene>
<protein>
    <submittedName>
        <fullName evidence="7">RNA polymerase sigma-70 factor</fullName>
    </submittedName>
</protein>
<dbReference type="Proteomes" id="UP001501411">
    <property type="component" value="Unassembled WGS sequence"/>
</dbReference>
<evidence type="ECO:0000259" key="6">
    <source>
        <dbReference type="Pfam" id="PF08281"/>
    </source>
</evidence>
<dbReference type="InterPro" id="IPR013249">
    <property type="entry name" value="RNA_pol_sigma70_r4_t2"/>
</dbReference>
<dbReference type="InterPro" id="IPR014327">
    <property type="entry name" value="RNA_pol_sigma70_bacteroid"/>
</dbReference>
<keyword evidence="4" id="KW-0804">Transcription</keyword>
<dbReference type="SUPFAM" id="SSF88659">
    <property type="entry name" value="Sigma3 and sigma4 domains of RNA polymerase sigma factors"/>
    <property type="match status" value="1"/>
</dbReference>
<evidence type="ECO:0000313" key="7">
    <source>
        <dbReference type="EMBL" id="GAA4808920.1"/>
    </source>
</evidence>
<dbReference type="InterPro" id="IPR007627">
    <property type="entry name" value="RNA_pol_sigma70_r2"/>
</dbReference>
<dbReference type="PANTHER" id="PTHR43133">
    <property type="entry name" value="RNA POLYMERASE ECF-TYPE SIGMA FACTO"/>
    <property type="match status" value="1"/>
</dbReference>
<evidence type="ECO:0000256" key="3">
    <source>
        <dbReference type="ARBA" id="ARBA00023082"/>
    </source>
</evidence>
<organism evidence="7 8">
    <name type="scientific">Olivibacter ginsenosidimutans</name>
    <dbReference type="NCBI Taxonomy" id="1176537"/>
    <lineage>
        <taxon>Bacteria</taxon>
        <taxon>Pseudomonadati</taxon>
        <taxon>Bacteroidota</taxon>
        <taxon>Sphingobacteriia</taxon>
        <taxon>Sphingobacteriales</taxon>
        <taxon>Sphingobacteriaceae</taxon>
        <taxon>Olivibacter</taxon>
    </lineage>
</organism>
<keyword evidence="2" id="KW-0805">Transcription regulation</keyword>
<dbReference type="InterPro" id="IPR036388">
    <property type="entry name" value="WH-like_DNA-bd_sf"/>
</dbReference>
<sequence>MPPFTVDINQFNVGDRIVFDGVYRYYSRPLQYFALSYVRDRGIAEEIVSDSMLKLWNNRERIRTEQQIKAFLYIATRNACIDNIRSNRAQLMSELPDDVNDLSGQDPEGYNRMLYVELLQQIEEAIDALPLSQQTVFRKSFFEGKTTNEIAKETGMTESSIFAQKSKAISTLRKLLKHNLLFLLWLVGQR</sequence>
<reference evidence="8" key="1">
    <citation type="journal article" date="2019" name="Int. J. Syst. Evol. Microbiol.">
        <title>The Global Catalogue of Microorganisms (GCM) 10K type strain sequencing project: providing services to taxonomists for standard genome sequencing and annotation.</title>
        <authorList>
            <consortium name="The Broad Institute Genomics Platform"/>
            <consortium name="The Broad Institute Genome Sequencing Center for Infectious Disease"/>
            <person name="Wu L."/>
            <person name="Ma J."/>
        </authorList>
    </citation>
    <scope>NUCLEOTIDE SEQUENCE [LARGE SCALE GENOMIC DNA]</scope>
    <source>
        <strain evidence="8">JCM 18200</strain>
    </source>
</reference>
<comment type="caution">
    <text evidence="7">The sequence shown here is derived from an EMBL/GenBank/DDBJ whole genome shotgun (WGS) entry which is preliminary data.</text>
</comment>
<evidence type="ECO:0000259" key="5">
    <source>
        <dbReference type="Pfam" id="PF04542"/>
    </source>
</evidence>
<dbReference type="Gene3D" id="1.10.1740.10">
    <property type="match status" value="1"/>
</dbReference>
<dbReference type="NCBIfam" id="TIGR02985">
    <property type="entry name" value="Sig70_bacteroi1"/>
    <property type="match status" value="1"/>
</dbReference>
<dbReference type="Pfam" id="PF08281">
    <property type="entry name" value="Sigma70_r4_2"/>
    <property type="match status" value="1"/>
</dbReference>
<feature type="domain" description="RNA polymerase sigma factor 70 region 4 type 2" evidence="6">
    <location>
        <begin position="120"/>
        <end position="169"/>
    </location>
</feature>
<keyword evidence="8" id="KW-1185">Reference proteome</keyword>
<evidence type="ECO:0000256" key="2">
    <source>
        <dbReference type="ARBA" id="ARBA00023015"/>
    </source>
</evidence>
<evidence type="ECO:0000313" key="8">
    <source>
        <dbReference type="Proteomes" id="UP001501411"/>
    </source>
</evidence>
<keyword evidence="3" id="KW-0731">Sigma factor</keyword>
<accession>A0ABP9CDN9</accession>
<dbReference type="EMBL" id="BAABIQ010000044">
    <property type="protein sequence ID" value="GAA4808920.1"/>
    <property type="molecule type" value="Genomic_DNA"/>
</dbReference>
<evidence type="ECO:0000256" key="1">
    <source>
        <dbReference type="ARBA" id="ARBA00010641"/>
    </source>
</evidence>
<dbReference type="SUPFAM" id="SSF88946">
    <property type="entry name" value="Sigma2 domain of RNA polymerase sigma factors"/>
    <property type="match status" value="1"/>
</dbReference>
<dbReference type="Gene3D" id="1.10.10.10">
    <property type="entry name" value="Winged helix-like DNA-binding domain superfamily/Winged helix DNA-binding domain"/>
    <property type="match status" value="1"/>
</dbReference>